<proteinExistence type="predicted"/>
<protein>
    <recommendedName>
        <fullName evidence="2">Alpha/beta hydrolase domain-containing protein</fullName>
    </recommendedName>
</protein>
<evidence type="ECO:0000313" key="4">
    <source>
        <dbReference type="Proteomes" id="UP000002484"/>
    </source>
</evidence>
<feature type="domain" description="Alpha/beta hydrolase" evidence="2">
    <location>
        <begin position="13"/>
        <end position="444"/>
    </location>
</feature>
<dbReference type="KEGG" id="fri:FraEuI1c_4104"/>
<keyword evidence="4" id="KW-1185">Reference proteome</keyword>
<dbReference type="eggNOG" id="ENOG5032SV2">
    <property type="taxonomic scope" value="Bacteria"/>
</dbReference>
<gene>
    <name evidence="3" type="ordered locus">FraEuI1c_4104</name>
</gene>
<reference evidence="3 4" key="1">
    <citation type="submission" date="2010-10" db="EMBL/GenBank/DDBJ databases">
        <title>Complete sequence of Frankia sp. EuI1c.</title>
        <authorList>
            <consortium name="US DOE Joint Genome Institute"/>
            <person name="Lucas S."/>
            <person name="Copeland A."/>
            <person name="Lapidus A."/>
            <person name="Cheng J.-F."/>
            <person name="Bruce D."/>
            <person name="Goodwin L."/>
            <person name="Pitluck S."/>
            <person name="Chertkov O."/>
            <person name="Detter J.C."/>
            <person name="Han C."/>
            <person name="Tapia R."/>
            <person name="Land M."/>
            <person name="Hauser L."/>
            <person name="Jeffries C."/>
            <person name="Kyrpides N."/>
            <person name="Ivanova N."/>
            <person name="Mikhailova N."/>
            <person name="Beauchemin N."/>
            <person name="Sen A."/>
            <person name="Sur S.A."/>
            <person name="Gtari M."/>
            <person name="Wall L."/>
            <person name="Tisa L."/>
            <person name="Woyke T."/>
        </authorList>
    </citation>
    <scope>NUCLEOTIDE SEQUENCE [LARGE SCALE GENOMIC DNA]</scope>
    <source>
        <strain evidence="4">DSM 45817 / CECT 9037 / EuI1c</strain>
    </source>
</reference>
<evidence type="ECO:0000259" key="2">
    <source>
        <dbReference type="Pfam" id="PF20091"/>
    </source>
</evidence>
<evidence type="ECO:0000256" key="1">
    <source>
        <dbReference type="SAM" id="MobiDB-lite"/>
    </source>
</evidence>
<dbReference type="STRING" id="298654.FraEuI1c_4104"/>
<dbReference type="Pfam" id="PF20091">
    <property type="entry name" value="Abhydrolase_10"/>
    <property type="match status" value="1"/>
</dbReference>
<dbReference type="EMBL" id="CP002299">
    <property type="protein sequence ID" value="ADP82105.1"/>
    <property type="molecule type" value="Genomic_DNA"/>
</dbReference>
<organism evidence="3 4">
    <name type="scientific">Pseudofrankia inefficax (strain DSM 45817 / CECT 9037 / DDB 130130 / EuI1c)</name>
    <name type="common">Frankia inefficax</name>
    <dbReference type="NCBI Taxonomy" id="298654"/>
    <lineage>
        <taxon>Bacteria</taxon>
        <taxon>Bacillati</taxon>
        <taxon>Actinomycetota</taxon>
        <taxon>Actinomycetes</taxon>
        <taxon>Frankiales</taxon>
        <taxon>Frankiaceae</taxon>
        <taxon>Pseudofrankia</taxon>
    </lineage>
</organism>
<dbReference type="InParanoid" id="E3J986"/>
<accession>E3J986</accession>
<feature type="region of interest" description="Disordered" evidence="1">
    <location>
        <begin position="1"/>
        <end position="35"/>
    </location>
</feature>
<dbReference type="AlphaFoldDB" id="E3J986"/>
<evidence type="ECO:0000313" key="3">
    <source>
        <dbReference type="EMBL" id="ADP82105.1"/>
    </source>
</evidence>
<dbReference type="InterPro" id="IPR045394">
    <property type="entry name" value="Abhydrolase_dom"/>
</dbReference>
<sequence>MNPTKDASGAVKVAGPVPVTAESGEPFGGAESPVGLTETPLSDLLRDHDFVEEEFFVSGTVGGQPYTTSLLIRRPATVADFSGLVALEPVHVQGALGLWQTCHPTILADGHAWVTVGSQLAAVEGPIRLSNPSRYASLHVPSAAASEESFAALMAWQQGDDANPPRTLFAIDAISNEIMTQVGVLLKAGSEDGPLPGFAVEHLIMGGASQTGMATLNYIEASHPNARLSDGKPVYDGFLPMAAPGWTPVAGGDAAVVHTFTEGDLFLFGVIGPDGAVAARPDGDAPNDRYRSYQVPACPHLPTRGLRDVDGIPQLGLTLEPGERLNQFPSAPFNHAAFVHLVNWVTKGVVPPRAAPIEIAKNAVVSDEFGNAKGGIRSPYVDVPTARYIPARYLRNLIGVELPFGAGELGELYGSRAGYLTRFNQSIDEAIKAGSILPADGDQLKMEEAESAPL</sequence>
<name>E3J986_PSEI1</name>
<dbReference type="Proteomes" id="UP000002484">
    <property type="component" value="Chromosome"/>
</dbReference>
<dbReference type="HOGENOM" id="CLU_711812_0_0_11"/>